<feature type="transmembrane region" description="Helical" evidence="1">
    <location>
        <begin position="148"/>
        <end position="170"/>
    </location>
</feature>
<keyword evidence="3" id="KW-1185">Reference proteome</keyword>
<keyword evidence="1" id="KW-0472">Membrane</keyword>
<feature type="transmembrane region" description="Helical" evidence="1">
    <location>
        <begin position="346"/>
        <end position="363"/>
    </location>
</feature>
<dbReference type="Proteomes" id="UP000184476">
    <property type="component" value="Unassembled WGS sequence"/>
</dbReference>
<dbReference type="AlphaFoldDB" id="A0A1M4VGI5"/>
<sequence>MNTVIQIAYADFLERVRRSNFLLTVFITIILAYVFCPPRNGGYVTLIFGENYVGLFNSAWMGTSVAISISIFFSLIGFYVVSNALQVDLETKVGEMIAASPLHKTKYLLAKFLSNLAILNVIVLITMLTAIAMQLIRGEDYHVHLWAYFAPFVFMLLPGMAVIAAIAVLFEGIPLLRGTIGNILYFVVWGFIIFSSFKPISLTSLITISDLFGQGIAITDIVATLQEKFPKYSGLFSNGLTTIDQKADVFIWQGVHWNFSLIMGRFLWILFAVILVLITSLFFHRFQQGQILNNKRKKDNLDKNKVDASTSTVSFSIIRLTPVKKQFSNLSILFAELKLMLQGLRWWYLVALGLVVLSFILPFAFVKTVVWPVLWLWPLSIWSAMGTREKKYKTEELIYSSPNIMTKLFPSTWFSGVVITGFISSGIAVRCILEGDMTGLFVWLVGTFFIPTLALTCGVITGNSKLFEVIYLSIWYMGPLNQLPIFNFLNTKVSITALVYLIITIFLLLISLFLKKRKLNS</sequence>
<dbReference type="OrthoDB" id="6017159at2"/>
<evidence type="ECO:0008006" key="4">
    <source>
        <dbReference type="Google" id="ProtNLM"/>
    </source>
</evidence>
<dbReference type="STRING" id="112248.SAMN05444392_102353"/>
<evidence type="ECO:0000256" key="1">
    <source>
        <dbReference type="SAM" id="Phobius"/>
    </source>
</evidence>
<feature type="transmembrane region" description="Helical" evidence="1">
    <location>
        <begin position="112"/>
        <end position="136"/>
    </location>
</feature>
<keyword evidence="1" id="KW-0812">Transmembrane</keyword>
<organism evidence="2 3">
    <name type="scientific">Seinonella peptonophila</name>
    <dbReference type="NCBI Taxonomy" id="112248"/>
    <lineage>
        <taxon>Bacteria</taxon>
        <taxon>Bacillati</taxon>
        <taxon>Bacillota</taxon>
        <taxon>Bacilli</taxon>
        <taxon>Bacillales</taxon>
        <taxon>Thermoactinomycetaceae</taxon>
        <taxon>Seinonella</taxon>
    </lineage>
</organism>
<reference evidence="2 3" key="1">
    <citation type="submission" date="2016-11" db="EMBL/GenBank/DDBJ databases">
        <authorList>
            <person name="Jaros S."/>
            <person name="Januszkiewicz K."/>
            <person name="Wedrychowicz H."/>
        </authorList>
    </citation>
    <scope>NUCLEOTIDE SEQUENCE [LARGE SCALE GENOMIC DNA]</scope>
    <source>
        <strain evidence="2 3">DSM 44666</strain>
    </source>
</reference>
<feature type="transmembrane region" description="Helical" evidence="1">
    <location>
        <begin position="408"/>
        <end position="428"/>
    </location>
</feature>
<feature type="transmembrane region" description="Helical" evidence="1">
    <location>
        <begin position="266"/>
        <end position="286"/>
    </location>
</feature>
<evidence type="ECO:0000313" key="2">
    <source>
        <dbReference type="EMBL" id="SHE68081.1"/>
    </source>
</evidence>
<feature type="transmembrane region" description="Helical" evidence="1">
    <location>
        <begin position="440"/>
        <end position="462"/>
    </location>
</feature>
<dbReference type="RefSeq" id="WP_073153910.1">
    <property type="nucleotide sequence ID" value="NZ_FQVL01000002.1"/>
</dbReference>
<feature type="transmembrane region" description="Helical" evidence="1">
    <location>
        <begin position="182"/>
        <end position="200"/>
    </location>
</feature>
<proteinExistence type="predicted"/>
<protein>
    <recommendedName>
        <fullName evidence="4">ABC-2 family transporter protein</fullName>
    </recommendedName>
</protein>
<feature type="transmembrane region" description="Helical" evidence="1">
    <location>
        <begin position="495"/>
        <end position="514"/>
    </location>
</feature>
<dbReference type="EMBL" id="FQVL01000002">
    <property type="protein sequence ID" value="SHE68081.1"/>
    <property type="molecule type" value="Genomic_DNA"/>
</dbReference>
<keyword evidence="1" id="KW-1133">Transmembrane helix</keyword>
<feature type="transmembrane region" description="Helical" evidence="1">
    <location>
        <begin position="60"/>
        <end position="81"/>
    </location>
</feature>
<feature type="transmembrane region" description="Helical" evidence="1">
    <location>
        <begin position="21"/>
        <end position="40"/>
    </location>
</feature>
<gene>
    <name evidence="2" type="ORF">SAMN05444392_102353</name>
</gene>
<dbReference type="Pfam" id="PF12679">
    <property type="entry name" value="ABC2_membrane_2"/>
    <property type="match status" value="1"/>
</dbReference>
<name>A0A1M4VGI5_9BACL</name>
<accession>A0A1M4VGI5</accession>
<evidence type="ECO:0000313" key="3">
    <source>
        <dbReference type="Proteomes" id="UP000184476"/>
    </source>
</evidence>